<comment type="cofactor">
    <cofactor evidence="1 8">
        <name>heme</name>
        <dbReference type="ChEBI" id="CHEBI:30413"/>
    </cofactor>
</comment>
<reference evidence="10" key="1">
    <citation type="submission" date="2022-08" db="EMBL/GenBank/DDBJ databases">
        <authorList>
            <person name="Gutierrez-Valencia J."/>
        </authorList>
    </citation>
    <scope>NUCLEOTIDE SEQUENCE</scope>
</reference>
<evidence type="ECO:0000313" key="11">
    <source>
        <dbReference type="Proteomes" id="UP001154282"/>
    </source>
</evidence>
<accession>A0AAV0N8G2</accession>
<dbReference type="InterPro" id="IPR002401">
    <property type="entry name" value="Cyt_P450_E_grp-I"/>
</dbReference>
<dbReference type="GO" id="GO:0004497">
    <property type="term" value="F:monooxygenase activity"/>
    <property type="evidence" value="ECO:0007669"/>
    <property type="project" value="UniProtKB-KW"/>
</dbReference>
<evidence type="ECO:0000256" key="4">
    <source>
        <dbReference type="ARBA" id="ARBA00022723"/>
    </source>
</evidence>
<keyword evidence="9" id="KW-0472">Membrane</keyword>
<keyword evidence="9" id="KW-1133">Transmembrane helix</keyword>
<evidence type="ECO:0000256" key="3">
    <source>
        <dbReference type="ARBA" id="ARBA00022617"/>
    </source>
</evidence>
<evidence type="ECO:0008006" key="12">
    <source>
        <dbReference type="Google" id="ProtNLM"/>
    </source>
</evidence>
<dbReference type="EMBL" id="CAMGYJ010000008">
    <property type="protein sequence ID" value="CAI0454870.1"/>
    <property type="molecule type" value="Genomic_DNA"/>
</dbReference>
<evidence type="ECO:0000256" key="1">
    <source>
        <dbReference type="ARBA" id="ARBA00001971"/>
    </source>
</evidence>
<comment type="similarity">
    <text evidence="2">Belongs to the cytochrome P450 family.</text>
</comment>
<dbReference type="Proteomes" id="UP001154282">
    <property type="component" value="Unassembled WGS sequence"/>
</dbReference>
<evidence type="ECO:0000256" key="5">
    <source>
        <dbReference type="ARBA" id="ARBA00023002"/>
    </source>
</evidence>
<organism evidence="10 11">
    <name type="scientific">Linum tenue</name>
    <dbReference type="NCBI Taxonomy" id="586396"/>
    <lineage>
        <taxon>Eukaryota</taxon>
        <taxon>Viridiplantae</taxon>
        <taxon>Streptophyta</taxon>
        <taxon>Embryophyta</taxon>
        <taxon>Tracheophyta</taxon>
        <taxon>Spermatophyta</taxon>
        <taxon>Magnoliopsida</taxon>
        <taxon>eudicotyledons</taxon>
        <taxon>Gunneridae</taxon>
        <taxon>Pentapetalae</taxon>
        <taxon>rosids</taxon>
        <taxon>fabids</taxon>
        <taxon>Malpighiales</taxon>
        <taxon>Linaceae</taxon>
        <taxon>Linum</taxon>
    </lineage>
</organism>
<evidence type="ECO:0000256" key="9">
    <source>
        <dbReference type="SAM" id="Phobius"/>
    </source>
</evidence>
<dbReference type="SUPFAM" id="SSF48264">
    <property type="entry name" value="Cytochrome P450"/>
    <property type="match status" value="1"/>
</dbReference>
<feature type="binding site" description="axial binding residue" evidence="8">
    <location>
        <position position="522"/>
    </location>
    <ligand>
        <name>heme</name>
        <dbReference type="ChEBI" id="CHEBI:30413"/>
    </ligand>
    <ligandPart>
        <name>Fe</name>
        <dbReference type="ChEBI" id="CHEBI:18248"/>
    </ligandPart>
</feature>
<name>A0AAV0N8G2_9ROSI</name>
<keyword evidence="9" id="KW-0812">Transmembrane</keyword>
<dbReference type="CDD" id="cd11064">
    <property type="entry name" value="CYP86A"/>
    <property type="match status" value="1"/>
</dbReference>
<dbReference type="PANTHER" id="PTHR24296">
    <property type="entry name" value="CYTOCHROME P450"/>
    <property type="match status" value="1"/>
</dbReference>
<keyword evidence="6 8" id="KW-0408">Iron</keyword>
<keyword evidence="5" id="KW-0560">Oxidoreductase</keyword>
<evidence type="ECO:0000313" key="10">
    <source>
        <dbReference type="EMBL" id="CAI0454870.1"/>
    </source>
</evidence>
<sequence>PKENVVSFPNHLLINSVSINTYRQTKPPNKPSFYIYNNKTSIPSCPFPNGREKICFPHKEMATLLLLVLFLPFLCLGWFAIQNNNKAVIIPNWPVVGMLPSLLWNVSHDLFHEFITRVMKQSGGTFRFRGPWFAGVDFLITVDPMNVHHILSKNFNNYPKGPNLKAILDPLGDGIFNIDGESWKSQRETIHSLINTTKFHHLMLKTLHDKLQNGLIPILHNSSSKLHNNNALPPPLDLQELMKRLTFDTICSLVMGFDPKYLSIELPSLPYADAFDVIEQVILYRHCVPTTVWKFQRWVGIGDERKMREAQECFDGFLEERIRVKKKDSFEKKEMETVVDDDFLTMILSGEAGIDQGKLTDGFLRDVMFNLLVAGRDTIAAALSWFFWLVAKNPNVEEKILKELDQVMGKETSFPTTDELNKMVYLHGAMCETLRLYPSVPYEHKQSIEPDVLPSGHAIDGNTRILLSIFSMGRMEEIWGSDWMDFKPERWISVGSTDEKKMVVSHVPAYKFAAFMAGPRTCLGRKIAFVQMKAVASCVLCRFKFEVVDDHPVVPDASILMFMKYGLKVRVSNRA</sequence>
<feature type="transmembrane region" description="Helical" evidence="9">
    <location>
        <begin position="61"/>
        <end position="81"/>
    </location>
</feature>
<dbReference type="PRINTS" id="PR00385">
    <property type="entry name" value="P450"/>
</dbReference>
<dbReference type="PRINTS" id="PR00463">
    <property type="entry name" value="EP450I"/>
</dbReference>
<comment type="caution">
    <text evidence="10">The sequence shown here is derived from an EMBL/GenBank/DDBJ whole genome shotgun (WGS) entry which is preliminary data.</text>
</comment>
<keyword evidence="3 8" id="KW-0349">Heme</keyword>
<feature type="non-terminal residue" evidence="10">
    <location>
        <position position="1"/>
    </location>
</feature>
<evidence type="ECO:0000256" key="7">
    <source>
        <dbReference type="ARBA" id="ARBA00023033"/>
    </source>
</evidence>
<dbReference type="GO" id="GO:0016705">
    <property type="term" value="F:oxidoreductase activity, acting on paired donors, with incorporation or reduction of molecular oxygen"/>
    <property type="evidence" value="ECO:0007669"/>
    <property type="project" value="InterPro"/>
</dbReference>
<evidence type="ECO:0000256" key="2">
    <source>
        <dbReference type="ARBA" id="ARBA00010617"/>
    </source>
</evidence>
<keyword evidence="11" id="KW-1185">Reference proteome</keyword>
<gene>
    <name evidence="10" type="ORF">LITE_LOCUS32129</name>
</gene>
<evidence type="ECO:0000256" key="8">
    <source>
        <dbReference type="PIRSR" id="PIRSR602401-1"/>
    </source>
</evidence>
<keyword evidence="4 8" id="KW-0479">Metal-binding</keyword>
<dbReference type="InterPro" id="IPR001128">
    <property type="entry name" value="Cyt_P450"/>
</dbReference>
<keyword evidence="7" id="KW-0503">Monooxygenase</keyword>
<proteinExistence type="inferred from homology"/>
<dbReference type="GO" id="GO:0020037">
    <property type="term" value="F:heme binding"/>
    <property type="evidence" value="ECO:0007669"/>
    <property type="project" value="InterPro"/>
</dbReference>
<dbReference type="AlphaFoldDB" id="A0AAV0N8G2"/>
<dbReference type="GO" id="GO:0005506">
    <property type="term" value="F:iron ion binding"/>
    <property type="evidence" value="ECO:0007669"/>
    <property type="project" value="InterPro"/>
</dbReference>
<dbReference type="Gene3D" id="1.10.630.10">
    <property type="entry name" value="Cytochrome P450"/>
    <property type="match status" value="1"/>
</dbReference>
<evidence type="ECO:0000256" key="6">
    <source>
        <dbReference type="ARBA" id="ARBA00023004"/>
    </source>
</evidence>
<dbReference type="Pfam" id="PF00067">
    <property type="entry name" value="p450"/>
    <property type="match status" value="1"/>
</dbReference>
<dbReference type="InterPro" id="IPR036396">
    <property type="entry name" value="Cyt_P450_sf"/>
</dbReference>
<protein>
    <recommendedName>
        <fullName evidence="12">Cytochrome P450</fullName>
    </recommendedName>
</protein>